<feature type="domain" description="Band 7" evidence="5">
    <location>
        <begin position="77"/>
        <end position="235"/>
    </location>
</feature>
<dbReference type="Proteomes" id="UP001491310">
    <property type="component" value="Unassembled WGS sequence"/>
</dbReference>
<keyword evidence="3" id="KW-0496">Mitochondrion</keyword>
<feature type="compositionally biased region" description="Polar residues" evidence="4">
    <location>
        <begin position="431"/>
        <end position="444"/>
    </location>
</feature>
<dbReference type="Pfam" id="PF01145">
    <property type="entry name" value="Band_7"/>
    <property type="match status" value="1"/>
</dbReference>
<dbReference type="PANTHER" id="PTHR43327">
    <property type="entry name" value="STOMATIN-LIKE PROTEIN 2, MITOCHONDRIAL"/>
    <property type="match status" value="1"/>
</dbReference>
<reference evidence="6 7" key="1">
    <citation type="journal article" date="2024" name="Nat. Commun.">
        <title>Phylogenomics reveals the evolutionary origins of lichenization in chlorophyte algae.</title>
        <authorList>
            <person name="Puginier C."/>
            <person name="Libourel C."/>
            <person name="Otte J."/>
            <person name="Skaloud P."/>
            <person name="Haon M."/>
            <person name="Grisel S."/>
            <person name="Petersen M."/>
            <person name="Berrin J.G."/>
            <person name="Delaux P.M."/>
            <person name="Dal Grande F."/>
            <person name="Keller J."/>
        </authorList>
    </citation>
    <scope>NUCLEOTIDE SEQUENCE [LARGE SCALE GENOMIC DNA]</scope>
    <source>
        <strain evidence="6 7">SAG 216-7</strain>
    </source>
</reference>
<evidence type="ECO:0000256" key="3">
    <source>
        <dbReference type="ARBA" id="ARBA00023128"/>
    </source>
</evidence>
<keyword evidence="7" id="KW-1185">Reference proteome</keyword>
<dbReference type="SUPFAM" id="SSF117892">
    <property type="entry name" value="Band 7/SPFH domain"/>
    <property type="match status" value="1"/>
</dbReference>
<dbReference type="InterPro" id="IPR032435">
    <property type="entry name" value="STML2-like_C"/>
</dbReference>
<evidence type="ECO:0000313" key="6">
    <source>
        <dbReference type="EMBL" id="KAK9916610.1"/>
    </source>
</evidence>
<dbReference type="SMART" id="SM00244">
    <property type="entry name" value="PHB"/>
    <property type="match status" value="1"/>
</dbReference>
<protein>
    <recommendedName>
        <fullName evidence="5">Band 7 domain-containing protein</fullName>
    </recommendedName>
</protein>
<dbReference type="InterPro" id="IPR036013">
    <property type="entry name" value="Band_7/SPFH_dom_sf"/>
</dbReference>
<dbReference type="InterPro" id="IPR001972">
    <property type="entry name" value="Stomatin_HflK_fam"/>
</dbReference>
<organism evidence="6 7">
    <name type="scientific">Coccomyxa subellipsoidea</name>
    <dbReference type="NCBI Taxonomy" id="248742"/>
    <lineage>
        <taxon>Eukaryota</taxon>
        <taxon>Viridiplantae</taxon>
        <taxon>Chlorophyta</taxon>
        <taxon>core chlorophytes</taxon>
        <taxon>Trebouxiophyceae</taxon>
        <taxon>Trebouxiophyceae incertae sedis</taxon>
        <taxon>Coccomyxaceae</taxon>
        <taxon>Coccomyxa</taxon>
    </lineage>
</organism>
<accession>A0ABR2YXW7</accession>
<comment type="caution">
    <text evidence="6">The sequence shown here is derived from an EMBL/GenBank/DDBJ whole genome shotgun (WGS) entry which is preliminary data.</text>
</comment>
<comment type="similarity">
    <text evidence="2">Belongs to the band 7/mec-2 family.</text>
</comment>
<comment type="subcellular location">
    <subcellularLocation>
        <location evidence="1">Mitochondrion</location>
    </subcellularLocation>
</comment>
<proteinExistence type="inferred from homology"/>
<evidence type="ECO:0000313" key="7">
    <source>
        <dbReference type="Proteomes" id="UP001491310"/>
    </source>
</evidence>
<dbReference type="PRINTS" id="PR00721">
    <property type="entry name" value="STOMATIN"/>
</dbReference>
<feature type="region of interest" description="Disordered" evidence="4">
    <location>
        <begin position="363"/>
        <end position="444"/>
    </location>
</feature>
<dbReference type="InterPro" id="IPR001107">
    <property type="entry name" value="Band_7"/>
</dbReference>
<name>A0ABR2YXW7_9CHLO</name>
<dbReference type="CDD" id="cd08829">
    <property type="entry name" value="SPFH_paraslipin"/>
    <property type="match status" value="1"/>
</dbReference>
<dbReference type="EMBL" id="JALJOT010000003">
    <property type="protein sequence ID" value="KAK9916610.1"/>
    <property type="molecule type" value="Genomic_DNA"/>
</dbReference>
<evidence type="ECO:0000259" key="5">
    <source>
        <dbReference type="SMART" id="SM00244"/>
    </source>
</evidence>
<dbReference type="Pfam" id="PF16200">
    <property type="entry name" value="Band_7_C"/>
    <property type="match status" value="1"/>
</dbReference>
<feature type="compositionally biased region" description="Polar residues" evidence="4">
    <location>
        <begin position="384"/>
        <end position="398"/>
    </location>
</feature>
<evidence type="ECO:0000256" key="4">
    <source>
        <dbReference type="SAM" id="MobiDB-lite"/>
    </source>
</evidence>
<dbReference type="InterPro" id="IPR050710">
    <property type="entry name" value="Band7/mec-2_domain"/>
</dbReference>
<sequence>MQASIAKHSLRGLRRAYRTLSASVVSHNEEVSRPVFAALYQPCFAFSTSSRSNFASGSGYRGLVDPNTRSRVPPINYGIRIVPQQTAFVVERFGKYCKTLTPGIHVLIPLVDQIAYVHSLKEMAITIPNQSAITKDNVSLMIDGVLFVKVIDPVRASYGVEDAYFAVVQLAQTTMRSELGKITLDKTFEERAVLNQNIVRSIQEAATDWGLQCMRYEIRDISPPPGVKAAMELQAEAERKKRAQILESEGTKQAKINQAEGEKETIILKSEAARTDAINRATGEAEAIYRRADATAKGIQIVSEAVTGPGGSEAAALRVAEQYLAAFSNIAKEGNTLLLPAAANDPASMVAQALSIYKTVSAQNRSLPPGPASDADSSDGGGSRQQLSTPQSSSASPRNESKPEPSGSTRAAGSPVTPVFGDADAWAPFDTNLSGSPGFSLQKQ</sequence>
<gene>
    <name evidence="6" type="ORF">WJX75_004826</name>
</gene>
<evidence type="ECO:0000256" key="2">
    <source>
        <dbReference type="ARBA" id="ARBA00008164"/>
    </source>
</evidence>
<dbReference type="Gene3D" id="3.30.479.30">
    <property type="entry name" value="Band 7 domain"/>
    <property type="match status" value="1"/>
</dbReference>
<evidence type="ECO:0000256" key="1">
    <source>
        <dbReference type="ARBA" id="ARBA00004173"/>
    </source>
</evidence>
<dbReference type="PANTHER" id="PTHR43327:SF10">
    <property type="entry name" value="STOMATIN-LIKE PROTEIN 2, MITOCHONDRIAL"/>
    <property type="match status" value="1"/>
</dbReference>